<evidence type="ECO:0000313" key="4">
    <source>
        <dbReference type="Proteomes" id="UP000218172"/>
    </source>
</evidence>
<evidence type="ECO:0000313" key="3">
    <source>
        <dbReference type="EMBL" id="PCH62630.1"/>
    </source>
</evidence>
<sequence>MKLACVNIKLVMMFAICMFSTFALAQSQEENPDGVDVNSIPPANATDVAEEEIENTSEEITEEEEEEESNSRFIPTEQISRDLGVSFPVDI</sequence>
<dbReference type="AlphaFoldDB" id="A0A2A4MS03"/>
<reference evidence="4" key="1">
    <citation type="submission" date="2017-08" db="EMBL/GenBank/DDBJ databases">
        <title>A dynamic microbial community with high functional redundancy inhabits the cold, oxic subseafloor aquifer.</title>
        <authorList>
            <person name="Tully B.J."/>
            <person name="Wheat C.G."/>
            <person name="Glazer B.T."/>
            <person name="Huber J.A."/>
        </authorList>
    </citation>
    <scope>NUCLEOTIDE SEQUENCE [LARGE SCALE GENOMIC DNA]</scope>
</reference>
<dbReference type="EMBL" id="NVQR01000035">
    <property type="protein sequence ID" value="PCH62630.1"/>
    <property type="molecule type" value="Genomic_DNA"/>
</dbReference>
<feature type="signal peptide" evidence="2">
    <location>
        <begin position="1"/>
        <end position="25"/>
    </location>
</feature>
<comment type="caution">
    <text evidence="3">The sequence shown here is derived from an EMBL/GenBank/DDBJ whole genome shotgun (WGS) entry which is preliminary data.</text>
</comment>
<feature type="region of interest" description="Disordered" evidence="1">
    <location>
        <begin position="28"/>
        <end position="91"/>
    </location>
</feature>
<evidence type="ECO:0008006" key="5">
    <source>
        <dbReference type="Google" id="ProtNLM"/>
    </source>
</evidence>
<organism evidence="3 4">
    <name type="scientific">SAR86 cluster bacterium</name>
    <dbReference type="NCBI Taxonomy" id="2030880"/>
    <lineage>
        <taxon>Bacteria</taxon>
        <taxon>Pseudomonadati</taxon>
        <taxon>Pseudomonadota</taxon>
        <taxon>Gammaproteobacteria</taxon>
        <taxon>SAR86 cluster</taxon>
    </lineage>
</organism>
<dbReference type="Proteomes" id="UP000218172">
    <property type="component" value="Unassembled WGS sequence"/>
</dbReference>
<gene>
    <name evidence="3" type="ORF">COC19_02460</name>
</gene>
<feature type="compositionally biased region" description="Acidic residues" evidence="1">
    <location>
        <begin position="48"/>
        <end position="68"/>
    </location>
</feature>
<protein>
    <recommendedName>
        <fullName evidence="5">Secreted protein</fullName>
    </recommendedName>
</protein>
<proteinExistence type="predicted"/>
<feature type="chain" id="PRO_5012923951" description="Secreted protein" evidence="2">
    <location>
        <begin position="26"/>
        <end position="91"/>
    </location>
</feature>
<keyword evidence="2" id="KW-0732">Signal</keyword>
<accession>A0A2A4MS03</accession>
<name>A0A2A4MS03_9GAMM</name>
<evidence type="ECO:0000256" key="2">
    <source>
        <dbReference type="SAM" id="SignalP"/>
    </source>
</evidence>
<evidence type="ECO:0000256" key="1">
    <source>
        <dbReference type="SAM" id="MobiDB-lite"/>
    </source>
</evidence>